<feature type="transmembrane region" description="Helical" evidence="1">
    <location>
        <begin position="33"/>
        <end position="50"/>
    </location>
</feature>
<evidence type="ECO:0008006" key="4">
    <source>
        <dbReference type="Google" id="ProtNLM"/>
    </source>
</evidence>
<dbReference type="Proteomes" id="UP000198131">
    <property type="component" value="Unassembled WGS sequence"/>
</dbReference>
<keyword evidence="3" id="KW-1185">Reference proteome</keyword>
<feature type="transmembrane region" description="Helical" evidence="1">
    <location>
        <begin position="100"/>
        <end position="119"/>
    </location>
</feature>
<keyword evidence="1" id="KW-0812">Transmembrane</keyword>
<dbReference type="RefSeq" id="WP_088842385.1">
    <property type="nucleotide sequence ID" value="NZ_FYEW01000001.1"/>
</dbReference>
<dbReference type="OrthoDB" id="5360192at2"/>
<keyword evidence="1" id="KW-0472">Membrane</keyword>
<dbReference type="EMBL" id="FYEW01000001">
    <property type="protein sequence ID" value="SNC64619.1"/>
    <property type="molecule type" value="Genomic_DNA"/>
</dbReference>
<evidence type="ECO:0000256" key="1">
    <source>
        <dbReference type="SAM" id="Phobius"/>
    </source>
</evidence>
<evidence type="ECO:0000313" key="3">
    <source>
        <dbReference type="Proteomes" id="UP000198131"/>
    </source>
</evidence>
<accession>A0A212TF24</accession>
<evidence type="ECO:0000313" key="2">
    <source>
        <dbReference type="EMBL" id="SNC64619.1"/>
    </source>
</evidence>
<protein>
    <recommendedName>
        <fullName evidence="4">DUF2809 domain-containing protein</fullName>
    </recommendedName>
</protein>
<gene>
    <name evidence="2" type="ORF">SAMN06265337_1116</name>
</gene>
<proteinExistence type="predicted"/>
<name>A0A212TF24_9BACT</name>
<dbReference type="Pfam" id="PF10990">
    <property type="entry name" value="DUF2809"/>
    <property type="match status" value="1"/>
</dbReference>
<sequence>MNRSRWPYALCIGITMLLGLASRRYGAGLHPWVVAYVGDVLWALLVFWLLRFWWPKWPAAQTAWLALGFSFAIEISQLYQPACLNAVRATTLGSLVLGHGFLWSDLVCYTVGVGVGVGVEHLRRN</sequence>
<dbReference type="AlphaFoldDB" id="A0A212TF24"/>
<keyword evidence="1" id="KW-1133">Transmembrane helix</keyword>
<dbReference type="InterPro" id="IPR021257">
    <property type="entry name" value="DUF2809"/>
</dbReference>
<feature type="transmembrane region" description="Helical" evidence="1">
    <location>
        <begin position="62"/>
        <end position="80"/>
    </location>
</feature>
<organism evidence="2 3">
    <name type="scientific">Hymenobacter gelipurpurascens</name>
    <dbReference type="NCBI Taxonomy" id="89968"/>
    <lineage>
        <taxon>Bacteria</taxon>
        <taxon>Pseudomonadati</taxon>
        <taxon>Bacteroidota</taxon>
        <taxon>Cytophagia</taxon>
        <taxon>Cytophagales</taxon>
        <taxon>Hymenobacteraceae</taxon>
        <taxon>Hymenobacter</taxon>
    </lineage>
</organism>
<reference evidence="3" key="1">
    <citation type="submission" date="2017-06" db="EMBL/GenBank/DDBJ databases">
        <authorList>
            <person name="Varghese N."/>
            <person name="Submissions S."/>
        </authorList>
    </citation>
    <scope>NUCLEOTIDE SEQUENCE [LARGE SCALE GENOMIC DNA]</scope>
    <source>
        <strain evidence="3">DSM 11116</strain>
    </source>
</reference>